<feature type="compositionally biased region" description="Low complexity" evidence="1">
    <location>
        <begin position="9"/>
        <end position="28"/>
    </location>
</feature>
<dbReference type="AlphaFoldDB" id="A0AB40ASV7"/>
<gene>
    <name evidence="3" type="primary">LOC120253580</name>
</gene>
<dbReference type="GeneID" id="120253580"/>
<evidence type="ECO:0000313" key="2">
    <source>
        <dbReference type="Proteomes" id="UP001515500"/>
    </source>
</evidence>
<proteinExistence type="predicted"/>
<accession>A0AB40ASV7</accession>
<evidence type="ECO:0000313" key="3">
    <source>
        <dbReference type="RefSeq" id="XP_039117829.1"/>
    </source>
</evidence>
<keyword evidence="2" id="KW-1185">Reference proteome</keyword>
<dbReference type="RefSeq" id="XP_039117829.1">
    <property type="nucleotide sequence ID" value="XM_039261895.1"/>
</dbReference>
<feature type="region of interest" description="Disordered" evidence="1">
    <location>
        <begin position="1"/>
        <end position="30"/>
    </location>
</feature>
<organism evidence="2 3">
    <name type="scientific">Dioscorea cayennensis subsp. rotundata</name>
    <name type="common">White Guinea yam</name>
    <name type="synonym">Dioscorea rotundata</name>
    <dbReference type="NCBI Taxonomy" id="55577"/>
    <lineage>
        <taxon>Eukaryota</taxon>
        <taxon>Viridiplantae</taxon>
        <taxon>Streptophyta</taxon>
        <taxon>Embryophyta</taxon>
        <taxon>Tracheophyta</taxon>
        <taxon>Spermatophyta</taxon>
        <taxon>Magnoliopsida</taxon>
        <taxon>Liliopsida</taxon>
        <taxon>Dioscoreales</taxon>
        <taxon>Dioscoreaceae</taxon>
        <taxon>Dioscorea</taxon>
    </lineage>
</organism>
<reference evidence="3" key="1">
    <citation type="submission" date="2025-08" db="UniProtKB">
        <authorList>
            <consortium name="RefSeq"/>
        </authorList>
    </citation>
    <scope>IDENTIFICATION</scope>
</reference>
<dbReference type="Proteomes" id="UP001515500">
    <property type="component" value="Unplaced"/>
</dbReference>
<protein>
    <submittedName>
        <fullName evidence="3">Uncharacterized protein LOC120253580 isoform X2</fullName>
    </submittedName>
</protein>
<sequence>MINQEKLVSRSSGSISSSWTGLSSTNGGVPYIRCTSSSRLSDQRRGHLLSKRSRTDSEPWRWWFLGRMLCSPMLLLSP</sequence>
<name>A0AB40ASV7_DIOCR</name>
<evidence type="ECO:0000256" key="1">
    <source>
        <dbReference type="SAM" id="MobiDB-lite"/>
    </source>
</evidence>